<feature type="transmembrane region" description="Helical" evidence="1">
    <location>
        <begin position="85"/>
        <end position="102"/>
    </location>
</feature>
<name>A0A7R6PHI6_9GAMM</name>
<proteinExistence type="predicted"/>
<evidence type="ECO:0000256" key="1">
    <source>
        <dbReference type="SAM" id="Phobius"/>
    </source>
</evidence>
<dbReference type="RefSeq" id="WP_201350320.1">
    <property type="nucleotide sequence ID" value="NZ_AP014546.1"/>
</dbReference>
<keyword evidence="3" id="KW-1185">Reference proteome</keyword>
<dbReference type="AlphaFoldDB" id="A0A7R6PHI6"/>
<feature type="transmembrane region" description="Helical" evidence="1">
    <location>
        <begin position="44"/>
        <end position="73"/>
    </location>
</feature>
<dbReference type="Proteomes" id="UP000595332">
    <property type="component" value="Chromosome"/>
</dbReference>
<dbReference type="KEGG" id="njp:NEJAP_1772"/>
<feature type="transmembrane region" description="Helical" evidence="1">
    <location>
        <begin position="5"/>
        <end position="24"/>
    </location>
</feature>
<keyword evidence="1" id="KW-0472">Membrane</keyword>
<evidence type="ECO:0000313" key="2">
    <source>
        <dbReference type="EMBL" id="BBB29723.1"/>
    </source>
</evidence>
<evidence type="ECO:0000313" key="3">
    <source>
        <dbReference type="Proteomes" id="UP000595332"/>
    </source>
</evidence>
<dbReference type="EMBL" id="AP014546">
    <property type="protein sequence ID" value="BBB29723.1"/>
    <property type="molecule type" value="Genomic_DNA"/>
</dbReference>
<keyword evidence="1" id="KW-0812">Transmembrane</keyword>
<organism evidence="2 3">
    <name type="scientific">Neptunomonas japonica JAMM 1380</name>
    <dbReference type="NCBI Taxonomy" id="1441457"/>
    <lineage>
        <taxon>Bacteria</taxon>
        <taxon>Pseudomonadati</taxon>
        <taxon>Pseudomonadota</taxon>
        <taxon>Gammaproteobacteria</taxon>
        <taxon>Oceanospirillales</taxon>
        <taxon>Oceanospirillaceae</taxon>
        <taxon>Neptunomonas</taxon>
    </lineage>
</organism>
<gene>
    <name evidence="2" type="ORF">NEJAP_1772</name>
</gene>
<sequence>MSKIIIYGAGLLVVGFVVFLLLFLTFENAISGQAIYGTRQGDAFFVTGFPATLINFGILGLILSLITYIGYLFKRHVYFLKAYRYLGLFSGVLISIGIVLNVT</sequence>
<accession>A0A7R6PHI6</accession>
<protein>
    <submittedName>
        <fullName evidence="2">Uncharacterized protein</fullName>
    </submittedName>
</protein>
<reference evidence="2 3" key="1">
    <citation type="journal article" date="2008" name="Int. J. Syst. Evol. Microbiol.">
        <title>Neptunomonas japonica sp. nov., an Osedax japonicus symbiont-like bacterium isolated from sediment adjacent to sperm whale carcasses off Kagoshima, Japan.</title>
        <authorList>
            <person name="Miyazaki M."/>
            <person name="Nogi Y."/>
            <person name="Fujiwara Y."/>
            <person name="Kawato M."/>
            <person name="Kubokawa K."/>
            <person name="Horikoshi K."/>
        </authorList>
    </citation>
    <scope>NUCLEOTIDE SEQUENCE [LARGE SCALE GENOMIC DNA]</scope>
    <source>
        <strain evidence="2 3">JAMM 1380</strain>
    </source>
</reference>
<keyword evidence="1" id="KW-1133">Transmembrane helix</keyword>